<comment type="pathway">
    <text evidence="10">Cell wall biogenesis; peptidoglycan biosynthesis.</text>
</comment>
<keyword evidence="2 10" id="KW-0132">Cell division</keyword>
<gene>
    <name evidence="10" type="primary">murG</name>
    <name evidence="13" type="ORF">COV89_01790</name>
</gene>
<comment type="catalytic activity">
    <reaction evidence="10">
        <text>di-trans,octa-cis-undecaprenyl diphospho-N-acetyl-alpha-D-muramoyl-L-alanyl-D-glutamyl-meso-2,6-diaminopimeloyl-D-alanyl-D-alanine + UDP-N-acetyl-alpha-D-glucosamine = di-trans,octa-cis-undecaprenyl diphospho-[N-acetyl-alpha-D-glucosaminyl-(1-&gt;4)]-N-acetyl-alpha-D-muramoyl-L-alanyl-D-glutamyl-meso-2,6-diaminopimeloyl-D-alanyl-D-alanine + UDP + H(+)</text>
        <dbReference type="Rhea" id="RHEA:31227"/>
        <dbReference type="ChEBI" id="CHEBI:15378"/>
        <dbReference type="ChEBI" id="CHEBI:57705"/>
        <dbReference type="ChEBI" id="CHEBI:58223"/>
        <dbReference type="ChEBI" id="CHEBI:61387"/>
        <dbReference type="ChEBI" id="CHEBI:61388"/>
        <dbReference type="EC" id="2.4.1.227"/>
    </reaction>
</comment>
<evidence type="ECO:0000256" key="6">
    <source>
        <dbReference type="ARBA" id="ARBA00022984"/>
    </source>
</evidence>
<keyword evidence="8 10" id="KW-0131">Cell cycle</keyword>
<dbReference type="UniPathway" id="UPA00219"/>
<evidence type="ECO:0000259" key="12">
    <source>
        <dbReference type="Pfam" id="PF04101"/>
    </source>
</evidence>
<comment type="similarity">
    <text evidence="10">Belongs to the glycosyltransferase 28 family. MurG subfamily.</text>
</comment>
<evidence type="ECO:0000259" key="11">
    <source>
        <dbReference type="Pfam" id="PF03033"/>
    </source>
</evidence>
<dbReference type="Proteomes" id="UP000231371">
    <property type="component" value="Unassembled WGS sequence"/>
</dbReference>
<keyword evidence="5 10" id="KW-0133">Cell shape</keyword>
<dbReference type="GO" id="GO:0071555">
    <property type="term" value="P:cell wall organization"/>
    <property type="evidence" value="ECO:0007669"/>
    <property type="project" value="UniProtKB-KW"/>
</dbReference>
<feature type="binding site" evidence="10">
    <location>
        <position position="294"/>
    </location>
    <ligand>
        <name>UDP-N-acetyl-alpha-D-glucosamine</name>
        <dbReference type="ChEBI" id="CHEBI:57705"/>
    </ligand>
</feature>
<evidence type="ECO:0000256" key="8">
    <source>
        <dbReference type="ARBA" id="ARBA00023306"/>
    </source>
</evidence>
<comment type="caution">
    <text evidence="13">The sequence shown here is derived from an EMBL/GenBank/DDBJ whole genome shotgun (WGS) entry which is preliminary data.</text>
</comment>
<dbReference type="Pfam" id="PF03033">
    <property type="entry name" value="Glyco_transf_28"/>
    <property type="match status" value="1"/>
</dbReference>
<evidence type="ECO:0000256" key="4">
    <source>
        <dbReference type="ARBA" id="ARBA00022679"/>
    </source>
</evidence>
<proteinExistence type="inferred from homology"/>
<dbReference type="InterPro" id="IPR004276">
    <property type="entry name" value="GlycoTrans_28_N"/>
</dbReference>
<feature type="domain" description="Glycosyltransferase family 28 N-terminal" evidence="11">
    <location>
        <begin position="7"/>
        <end position="142"/>
    </location>
</feature>
<feature type="binding site" evidence="10">
    <location>
        <position position="165"/>
    </location>
    <ligand>
        <name>UDP-N-acetyl-alpha-D-glucosamine</name>
        <dbReference type="ChEBI" id="CHEBI:57705"/>
    </ligand>
</feature>
<evidence type="ECO:0000256" key="1">
    <source>
        <dbReference type="ARBA" id="ARBA00022475"/>
    </source>
</evidence>
<dbReference type="GO" id="GO:0005975">
    <property type="term" value="P:carbohydrate metabolic process"/>
    <property type="evidence" value="ECO:0007669"/>
    <property type="project" value="InterPro"/>
</dbReference>
<evidence type="ECO:0000313" key="13">
    <source>
        <dbReference type="EMBL" id="PIQ70176.1"/>
    </source>
</evidence>
<dbReference type="Pfam" id="PF04101">
    <property type="entry name" value="Glyco_tran_28_C"/>
    <property type="match status" value="1"/>
</dbReference>
<keyword evidence="4 10" id="KW-0808">Transferase</keyword>
<dbReference type="InterPro" id="IPR007235">
    <property type="entry name" value="Glyco_trans_28_C"/>
</dbReference>
<comment type="subcellular location">
    <subcellularLocation>
        <location evidence="10">Cell membrane</location>
        <topology evidence="10">Peripheral membrane protein</topology>
        <orientation evidence="10">Cytoplasmic side</orientation>
    </subcellularLocation>
</comment>
<keyword evidence="3 10" id="KW-0328">Glycosyltransferase</keyword>
<dbReference type="Gene3D" id="3.40.50.2000">
    <property type="entry name" value="Glycogen Phosphorylase B"/>
    <property type="match status" value="2"/>
</dbReference>
<accession>A0A2H0KG09</accession>
<dbReference type="GO" id="GO:0008360">
    <property type="term" value="P:regulation of cell shape"/>
    <property type="evidence" value="ECO:0007669"/>
    <property type="project" value="UniProtKB-KW"/>
</dbReference>
<dbReference type="SUPFAM" id="SSF53756">
    <property type="entry name" value="UDP-Glycosyltransferase/glycogen phosphorylase"/>
    <property type="match status" value="1"/>
</dbReference>
<dbReference type="GO" id="GO:0050511">
    <property type="term" value="F:undecaprenyldiphospho-muramoylpentapeptide beta-N-acetylglucosaminyltransferase activity"/>
    <property type="evidence" value="ECO:0007669"/>
    <property type="project" value="UniProtKB-UniRule"/>
</dbReference>
<evidence type="ECO:0000256" key="7">
    <source>
        <dbReference type="ARBA" id="ARBA00023136"/>
    </source>
</evidence>
<dbReference type="HAMAP" id="MF_00033">
    <property type="entry name" value="MurG"/>
    <property type="match status" value="1"/>
</dbReference>
<organism evidence="13 14">
    <name type="scientific">Candidatus Shapirobacteria bacterium CG11_big_fil_rev_8_21_14_0_20_40_12</name>
    <dbReference type="NCBI Taxonomy" id="1974889"/>
    <lineage>
        <taxon>Bacteria</taxon>
        <taxon>Candidatus Shapironibacteriota</taxon>
    </lineage>
</organism>
<dbReference type="PANTHER" id="PTHR21015:SF27">
    <property type="entry name" value="UDP-N-ACETYLGLUCOSAMINE--N-ACETYLMURAMYL-(PENTAPEPTIDE) PYROPHOSPHORYL-UNDECAPRENOL N-ACETYLGLUCOSAMINE TRANSFERASE"/>
    <property type="match status" value="1"/>
</dbReference>
<dbReference type="GO" id="GO:0005886">
    <property type="term" value="C:plasma membrane"/>
    <property type="evidence" value="ECO:0007669"/>
    <property type="project" value="UniProtKB-SubCell"/>
</dbReference>
<keyword evidence="7 10" id="KW-0472">Membrane</keyword>
<comment type="caution">
    <text evidence="10">Lacks conserved residue(s) required for the propagation of feature annotation.</text>
</comment>
<evidence type="ECO:0000256" key="3">
    <source>
        <dbReference type="ARBA" id="ARBA00022676"/>
    </source>
</evidence>
<dbReference type="CDD" id="cd03785">
    <property type="entry name" value="GT28_MurG"/>
    <property type="match status" value="1"/>
</dbReference>
<reference evidence="13 14" key="1">
    <citation type="submission" date="2017-09" db="EMBL/GenBank/DDBJ databases">
        <title>Depth-based differentiation of microbial function through sediment-hosted aquifers and enrichment of novel symbionts in the deep terrestrial subsurface.</title>
        <authorList>
            <person name="Probst A.J."/>
            <person name="Ladd B."/>
            <person name="Jarett J.K."/>
            <person name="Geller-Mcgrath D.E."/>
            <person name="Sieber C.M."/>
            <person name="Emerson J.B."/>
            <person name="Anantharaman K."/>
            <person name="Thomas B.C."/>
            <person name="Malmstrom R."/>
            <person name="Stieglmeier M."/>
            <person name="Klingl A."/>
            <person name="Woyke T."/>
            <person name="Ryan C.M."/>
            <person name="Banfield J.F."/>
        </authorList>
    </citation>
    <scope>NUCLEOTIDE SEQUENCE [LARGE SCALE GENOMIC DNA]</scope>
    <source>
        <strain evidence="13">CG11_big_fil_rev_8_21_14_0_20_40_12</strain>
    </source>
</reference>
<evidence type="ECO:0000256" key="5">
    <source>
        <dbReference type="ARBA" id="ARBA00022960"/>
    </source>
</evidence>
<dbReference type="GO" id="GO:0051301">
    <property type="term" value="P:cell division"/>
    <property type="evidence" value="ECO:0007669"/>
    <property type="project" value="UniProtKB-KW"/>
</dbReference>
<dbReference type="EMBL" id="PCVI01000028">
    <property type="protein sequence ID" value="PIQ70176.1"/>
    <property type="molecule type" value="Genomic_DNA"/>
</dbReference>
<evidence type="ECO:0000256" key="2">
    <source>
        <dbReference type="ARBA" id="ARBA00022618"/>
    </source>
</evidence>
<keyword evidence="6 10" id="KW-0573">Peptidoglycan synthesis</keyword>
<comment type="function">
    <text evidence="10">Cell wall formation. Catalyzes the transfer of a GlcNAc subunit on undecaprenyl-pyrophosphoryl-MurNAc-pentapeptide (lipid intermediate I) to form undecaprenyl-pyrophosphoryl-MurNAc-(pentapeptide)GlcNAc (lipid intermediate II).</text>
</comment>
<sequence length="368" mass="41656">MKIIFCGGHHNSALLVARVLKQKGYSIFWFGHKYTMIGDKNPGAEYIEVRAEKIPFIEIKAGKWQKKFNFLINISRIPCGFLQSLFWLIKIRPRLIVSFGGYLALPVSIAGWLLRIPVVTHEQTTVCGVANSLISKIAVKVLVSFPSSVNYFPKEKVVLTGLPIRTELFDKGKKLFENSKKTIYITGGKQGAHLINEEVFKILPKLLKNFNVIHQCGSTSLFNDIETGQRLGEKLDKDLNYWVKEYFFEDEIGSVFKSADFVISRAGAHTVYELLYLGKPAILIPIPWSNKNEQMLNAQTLKKMGLAAILPQEDLEKGLLLSTIKKFSENLENYKKSTSAKIMQNATQNIVNEIEKILKKGYNPKLNV</sequence>
<name>A0A2H0KG09_9BACT</name>
<evidence type="ECO:0000256" key="9">
    <source>
        <dbReference type="ARBA" id="ARBA00023316"/>
    </source>
</evidence>
<protein>
    <recommendedName>
        <fullName evidence="10">UDP-N-acetylglucosamine--N-acetylmuramyl-(pentapeptide) pyrophosphoryl-undecaprenol N-acetylglucosamine transferase</fullName>
        <ecNumber evidence="10">2.4.1.227</ecNumber>
    </recommendedName>
    <alternativeName>
        <fullName evidence="10">Undecaprenyl-PP-MurNAc-pentapeptide-UDPGlcNAc GlcNAc transferase</fullName>
    </alternativeName>
</protein>
<keyword evidence="9 10" id="KW-0961">Cell wall biogenesis/degradation</keyword>
<dbReference type="GO" id="GO:0051991">
    <property type="term" value="F:UDP-N-acetyl-D-glucosamine:N-acetylmuramoyl-L-alanyl-D-glutamyl-meso-2,6-diaminopimelyl-D-alanyl-D-alanine-diphosphoundecaprenol 4-beta-N-acetylglucosaminlytransferase activity"/>
    <property type="evidence" value="ECO:0007669"/>
    <property type="project" value="RHEA"/>
</dbReference>
<evidence type="ECO:0000313" key="14">
    <source>
        <dbReference type="Proteomes" id="UP000231371"/>
    </source>
</evidence>
<evidence type="ECO:0000256" key="10">
    <source>
        <dbReference type="HAMAP-Rule" id="MF_00033"/>
    </source>
</evidence>
<dbReference type="AlphaFoldDB" id="A0A2H0KG09"/>
<dbReference type="GO" id="GO:0009252">
    <property type="term" value="P:peptidoglycan biosynthetic process"/>
    <property type="evidence" value="ECO:0007669"/>
    <property type="project" value="UniProtKB-UniRule"/>
</dbReference>
<dbReference type="InterPro" id="IPR006009">
    <property type="entry name" value="GlcNAc_MurG"/>
</dbReference>
<keyword evidence="1 10" id="KW-1003">Cell membrane</keyword>
<dbReference type="EC" id="2.4.1.227" evidence="10"/>
<feature type="domain" description="Glycosyl transferase family 28 C-terminal" evidence="12">
    <location>
        <begin position="182"/>
        <end position="348"/>
    </location>
</feature>
<dbReference type="PANTHER" id="PTHR21015">
    <property type="entry name" value="UDP-N-ACETYLGLUCOSAMINE--N-ACETYLMURAMYL-(PENTAPEPTIDE) PYROPHOSPHORYL-UNDECAPRENOL N-ACETYLGLUCOSAMINE TRANSFERASE 1"/>
    <property type="match status" value="1"/>
</dbReference>